<dbReference type="OrthoDB" id="5868911at2759"/>
<gene>
    <name evidence="3" type="ORF">OESDEN_06207</name>
</gene>
<feature type="compositionally biased region" description="Basic and acidic residues" evidence="1">
    <location>
        <begin position="140"/>
        <end position="156"/>
    </location>
</feature>
<accession>A0A0B1T8G9</accession>
<evidence type="ECO:0000313" key="4">
    <source>
        <dbReference type="Proteomes" id="UP000053660"/>
    </source>
</evidence>
<evidence type="ECO:0000313" key="3">
    <source>
        <dbReference type="EMBL" id="KHJ93873.1"/>
    </source>
</evidence>
<dbReference type="InterPro" id="IPR040676">
    <property type="entry name" value="DUF5641"/>
</dbReference>
<keyword evidence="4" id="KW-1185">Reference proteome</keyword>
<organism evidence="3 4">
    <name type="scientific">Oesophagostomum dentatum</name>
    <name type="common">Nodular worm</name>
    <dbReference type="NCBI Taxonomy" id="61180"/>
    <lineage>
        <taxon>Eukaryota</taxon>
        <taxon>Metazoa</taxon>
        <taxon>Ecdysozoa</taxon>
        <taxon>Nematoda</taxon>
        <taxon>Chromadorea</taxon>
        <taxon>Rhabditida</taxon>
        <taxon>Rhabditina</taxon>
        <taxon>Rhabditomorpha</taxon>
        <taxon>Strongyloidea</taxon>
        <taxon>Strongylidae</taxon>
        <taxon>Oesophagostomum</taxon>
    </lineage>
</organism>
<proteinExistence type="predicted"/>
<reference evidence="3 4" key="1">
    <citation type="submission" date="2014-03" db="EMBL/GenBank/DDBJ databases">
        <title>Draft genome of the hookworm Oesophagostomum dentatum.</title>
        <authorList>
            <person name="Mitreva M."/>
        </authorList>
    </citation>
    <scope>NUCLEOTIDE SEQUENCE [LARGE SCALE GENOMIC DNA]</scope>
    <source>
        <strain evidence="3 4">OD-Hann</strain>
    </source>
</reference>
<name>A0A0B1T8G9_OESDE</name>
<evidence type="ECO:0000256" key="1">
    <source>
        <dbReference type="SAM" id="MobiDB-lite"/>
    </source>
</evidence>
<dbReference type="Pfam" id="PF18701">
    <property type="entry name" value="DUF5641"/>
    <property type="match status" value="1"/>
</dbReference>
<feature type="domain" description="DUF5641" evidence="2">
    <location>
        <begin position="53"/>
        <end position="141"/>
    </location>
</feature>
<evidence type="ECO:0000259" key="2">
    <source>
        <dbReference type="Pfam" id="PF18701"/>
    </source>
</evidence>
<feature type="region of interest" description="Disordered" evidence="1">
    <location>
        <begin position="132"/>
        <end position="180"/>
    </location>
</feature>
<dbReference type="PANTHER" id="PTHR47331">
    <property type="entry name" value="PHD-TYPE DOMAIN-CONTAINING PROTEIN"/>
    <property type="match status" value="1"/>
</dbReference>
<dbReference type="AlphaFoldDB" id="A0A0B1T8G9"/>
<dbReference type="EMBL" id="KN550564">
    <property type="protein sequence ID" value="KHJ93873.1"/>
    <property type="molecule type" value="Genomic_DNA"/>
</dbReference>
<dbReference type="Proteomes" id="UP000053660">
    <property type="component" value="Unassembled WGS sequence"/>
</dbReference>
<protein>
    <recommendedName>
        <fullName evidence="2">DUF5641 domain-containing protein</fullName>
    </recommendedName>
</protein>
<sequence>MFRHFNSVIGQKYLCITYKTNECVTEDSDPDFHTPAEAVQLRTRMEAEEALETSSQIVDKFWKVWNDAYLTSLREYHKHKLDQGRSTTLQPEVGQVVLLQDAILPRNKWKLAKIIKLERSTDGEVREVQINQSNGKIGKRPRDQSESLETAKHVSTEENTNNANEDTDYNLRPSRTRKYPYSDDSEVYTVNMVEQNVAESVSNFRMDAKQAASTLLKELNAKTRPLFEEEELRQCLDILYDDISSNFNRIRTMESTSEEIQNNLTCWSTATRKPQNLARKAYAAAQYGTENKGEDAHKPGIRIHFLGSIRRTSQQRTCNT</sequence>